<evidence type="ECO:0000313" key="5">
    <source>
        <dbReference type="Proteomes" id="UP000269998"/>
    </source>
</evidence>
<evidence type="ECO:0000256" key="1">
    <source>
        <dbReference type="SAM" id="MobiDB-lite"/>
    </source>
</evidence>
<feature type="region of interest" description="Disordered" evidence="1">
    <location>
        <begin position="61"/>
        <end position="83"/>
    </location>
</feature>
<dbReference type="Proteomes" id="UP000269998">
    <property type="component" value="Chromosome"/>
</dbReference>
<dbReference type="OrthoDB" id="4337778at2"/>
<dbReference type="Pfam" id="PF05901">
    <property type="entry name" value="Excalibur"/>
    <property type="match status" value="1"/>
</dbReference>
<evidence type="ECO:0000313" key="4">
    <source>
        <dbReference type="EMBL" id="VDM89465.1"/>
    </source>
</evidence>
<accession>A0A3S4FNX8</accession>
<evidence type="ECO:0000259" key="3">
    <source>
        <dbReference type="SMART" id="SM00894"/>
    </source>
</evidence>
<feature type="signal peptide" evidence="2">
    <location>
        <begin position="1"/>
        <end position="20"/>
    </location>
</feature>
<protein>
    <submittedName>
        <fullName evidence="4">Excalibur calcium-binding domain protein</fullName>
    </submittedName>
</protein>
<dbReference type="KEGG" id="mbai:MB901379_03042"/>
<dbReference type="AlphaFoldDB" id="A0A3S4FNX8"/>
<proteinExistence type="predicted"/>
<name>A0A3S4FNX8_9MYCO</name>
<feature type="domain" description="Excalibur calcium-binding" evidence="3">
    <location>
        <begin position="46"/>
        <end position="82"/>
    </location>
</feature>
<gene>
    <name evidence="4" type="ORF">MB901379_03042</name>
</gene>
<evidence type="ECO:0000256" key="2">
    <source>
        <dbReference type="SAM" id="SignalP"/>
    </source>
</evidence>
<keyword evidence="5" id="KW-1185">Reference proteome</keyword>
<dbReference type="InterPro" id="IPR008613">
    <property type="entry name" value="Excalibur_Ca-bd_domain"/>
</dbReference>
<dbReference type="PROSITE" id="PS51257">
    <property type="entry name" value="PROKAR_LIPOPROTEIN"/>
    <property type="match status" value="1"/>
</dbReference>
<sequence precursor="true">MTVRTVFAAAAIAAAGCAMAIEDAPTGRTDPLDATCTQVSAHEGCVYRNCRDAHKHGRYDIPQDDPEYCPAQDRDNDGIACES</sequence>
<dbReference type="RefSeq" id="WP_158017335.1">
    <property type="nucleotide sequence ID" value="NZ_CBCSKE010000002.1"/>
</dbReference>
<dbReference type="EMBL" id="LR130759">
    <property type="protein sequence ID" value="VDM89465.1"/>
    <property type="molecule type" value="Genomic_DNA"/>
</dbReference>
<dbReference type="SMART" id="SM00894">
    <property type="entry name" value="Excalibur"/>
    <property type="match status" value="1"/>
</dbReference>
<organism evidence="4 5">
    <name type="scientific">Mycobacterium basiliense</name>
    <dbReference type="NCBI Taxonomy" id="2094119"/>
    <lineage>
        <taxon>Bacteria</taxon>
        <taxon>Bacillati</taxon>
        <taxon>Actinomycetota</taxon>
        <taxon>Actinomycetes</taxon>
        <taxon>Mycobacteriales</taxon>
        <taxon>Mycobacteriaceae</taxon>
        <taxon>Mycobacterium</taxon>
    </lineage>
</organism>
<reference evidence="5" key="1">
    <citation type="submission" date="2018-02" db="EMBL/GenBank/DDBJ databases">
        <authorList>
            <person name="Seth-Smith MB H."/>
            <person name="Seth-Smith H."/>
        </authorList>
    </citation>
    <scope>NUCLEOTIDE SEQUENCE [LARGE SCALE GENOMIC DNA]</scope>
</reference>
<keyword evidence="2" id="KW-0732">Signal</keyword>
<feature type="chain" id="PRO_5018615297" evidence="2">
    <location>
        <begin position="21"/>
        <end position="83"/>
    </location>
</feature>